<feature type="domain" description="Transposable element P transposase-like RNase H" evidence="1">
    <location>
        <begin position="2"/>
        <end position="76"/>
    </location>
</feature>
<feature type="domain" description="Transposable element P transposase-like GTP-binding insertion" evidence="2">
    <location>
        <begin position="106"/>
        <end position="224"/>
    </location>
</feature>
<evidence type="ECO:0000313" key="5">
    <source>
        <dbReference type="Proteomes" id="UP000478052"/>
    </source>
</evidence>
<dbReference type="InterPro" id="IPR048366">
    <property type="entry name" value="TNP-like_GBD"/>
</dbReference>
<evidence type="ECO:0000313" key="4">
    <source>
        <dbReference type="EMBL" id="KAF0741738.1"/>
    </source>
</evidence>
<dbReference type="OrthoDB" id="6613714at2759"/>
<dbReference type="InterPro" id="IPR048365">
    <property type="entry name" value="TNP-like_RNaseH_N"/>
</dbReference>
<proteinExistence type="predicted"/>
<sequence>NKAELANHALVLMIQSLSESLHQPIAVFASKGPIKGIDLSKIVVKAILLLENVGVEVVGLTSDGASTNRTMWTNLGISGKLDQLQNYFQNPADSSRRVYVFSDAPHLLKTIRNWLFTKKELKIHPKKASIKWKIYETVFEHDSKSYLKVCPKLTKSHFQLNNFSKMKVKFASQIFSKSMADGIVFFKSKNYLGFDESEETVEFTLLLNNIFDALNRKFSAEGIKKNSQDIKVLNDALEWLNNWENNLNNNIIKEEQFLTQQTAEGLRVTLKSTIDLVNYLLNDCGFAYVLTSKLNQDCLERFFGIIRQVSGPNDHPSTPTFLQLYRMLSMYSIIKPPKMGNCSILEGKNVSVITISDLKSIINEPNSTNERLEKIKNLEKKIDDIVEEGYWTLDDIFKEHNYSNLDSTVFECIVYFLAGYITKRLLKHTKCEVCKSSLQVAKGKSPNPAADLVNLKTRGFLTHVNQNLFQIIQVLETCFLKNASSANPFDDTFEEFFCTENLKLCFPCVDHKTDVLTHICVMIITMRMRQYSWLKNQETKKINKTKKKKLLN</sequence>
<dbReference type="Pfam" id="PF21787">
    <property type="entry name" value="TNP-like_RNaseH_N"/>
    <property type="match status" value="1"/>
</dbReference>
<protein>
    <submittedName>
        <fullName evidence="4">THAP-type domain-containing protein</fullName>
    </submittedName>
</protein>
<dbReference type="PANTHER" id="PTHR47577:SF2">
    <property type="entry name" value="THAP DOMAIN CONTAINING 9"/>
    <property type="match status" value="1"/>
</dbReference>
<dbReference type="PANTHER" id="PTHR47577">
    <property type="entry name" value="THAP DOMAIN-CONTAINING PROTEIN 6"/>
    <property type="match status" value="1"/>
</dbReference>
<dbReference type="AlphaFoldDB" id="A0A6G0XNB9"/>
<feature type="domain" description="Transposable element P transposase-like RNase H C-terminal" evidence="3">
    <location>
        <begin position="292"/>
        <end position="326"/>
    </location>
</feature>
<comment type="caution">
    <text evidence="4">The sequence shown here is derived from an EMBL/GenBank/DDBJ whole genome shotgun (WGS) entry which is preliminary data.</text>
</comment>
<name>A0A6G0XNB9_APHCR</name>
<dbReference type="Pfam" id="PF21789">
    <property type="entry name" value="TNP-like_RNaseH_C"/>
    <property type="match status" value="1"/>
</dbReference>
<reference evidence="4 5" key="1">
    <citation type="submission" date="2019-08" db="EMBL/GenBank/DDBJ databases">
        <title>Whole genome of Aphis craccivora.</title>
        <authorList>
            <person name="Voronova N.V."/>
            <person name="Shulinski R.S."/>
            <person name="Bandarenka Y.V."/>
            <person name="Zhorov D.G."/>
            <person name="Warner D."/>
        </authorList>
    </citation>
    <scope>NUCLEOTIDE SEQUENCE [LARGE SCALE GENOMIC DNA]</scope>
    <source>
        <strain evidence="4">180601</strain>
        <tissue evidence="4">Whole Body</tissue>
    </source>
</reference>
<organism evidence="4 5">
    <name type="scientific">Aphis craccivora</name>
    <name type="common">Cowpea aphid</name>
    <dbReference type="NCBI Taxonomy" id="307492"/>
    <lineage>
        <taxon>Eukaryota</taxon>
        <taxon>Metazoa</taxon>
        <taxon>Ecdysozoa</taxon>
        <taxon>Arthropoda</taxon>
        <taxon>Hexapoda</taxon>
        <taxon>Insecta</taxon>
        <taxon>Pterygota</taxon>
        <taxon>Neoptera</taxon>
        <taxon>Paraneoptera</taxon>
        <taxon>Hemiptera</taxon>
        <taxon>Sternorrhyncha</taxon>
        <taxon>Aphidomorpha</taxon>
        <taxon>Aphidoidea</taxon>
        <taxon>Aphididae</taxon>
        <taxon>Aphidini</taxon>
        <taxon>Aphis</taxon>
        <taxon>Aphis</taxon>
    </lineage>
</organism>
<evidence type="ECO:0000259" key="3">
    <source>
        <dbReference type="Pfam" id="PF21789"/>
    </source>
</evidence>
<keyword evidence="5" id="KW-1185">Reference proteome</keyword>
<dbReference type="Proteomes" id="UP000478052">
    <property type="component" value="Unassembled WGS sequence"/>
</dbReference>
<feature type="non-terminal residue" evidence="4">
    <location>
        <position position="1"/>
    </location>
</feature>
<evidence type="ECO:0000259" key="1">
    <source>
        <dbReference type="Pfam" id="PF21787"/>
    </source>
</evidence>
<dbReference type="InterPro" id="IPR048367">
    <property type="entry name" value="TNP-like_RNaseH_C"/>
</dbReference>
<gene>
    <name evidence="4" type="ORF">FWK35_00022564</name>
</gene>
<dbReference type="EMBL" id="VUJU01007701">
    <property type="protein sequence ID" value="KAF0741738.1"/>
    <property type="molecule type" value="Genomic_DNA"/>
</dbReference>
<dbReference type="Pfam" id="PF21788">
    <property type="entry name" value="TNP-like_GBD"/>
    <property type="match status" value="1"/>
</dbReference>
<evidence type="ECO:0000259" key="2">
    <source>
        <dbReference type="Pfam" id="PF21788"/>
    </source>
</evidence>
<accession>A0A6G0XNB9</accession>